<proteinExistence type="inferred from homology"/>
<dbReference type="InterPro" id="IPR051313">
    <property type="entry name" value="Bact_iron-sidero_bind"/>
</dbReference>
<dbReference type="EMBL" id="OBML01000005">
    <property type="protein sequence ID" value="SOC06621.1"/>
    <property type="molecule type" value="Genomic_DNA"/>
</dbReference>
<gene>
    <name evidence="9" type="ORF">SAMN05421512_105142</name>
</gene>
<evidence type="ECO:0000313" key="9">
    <source>
        <dbReference type="EMBL" id="SOC06621.1"/>
    </source>
</evidence>
<dbReference type="SUPFAM" id="SSF53807">
    <property type="entry name" value="Helical backbone' metal receptor"/>
    <property type="match status" value="1"/>
</dbReference>
<feature type="chain" id="PRO_5012493215" evidence="7">
    <location>
        <begin position="31"/>
        <end position="308"/>
    </location>
</feature>
<dbReference type="Proteomes" id="UP000219331">
    <property type="component" value="Unassembled WGS sequence"/>
</dbReference>
<dbReference type="InterPro" id="IPR002491">
    <property type="entry name" value="ABC_transptr_periplasmic_BD"/>
</dbReference>
<keyword evidence="3" id="KW-0813">Transport</keyword>
<dbReference type="STRING" id="538381.GCA_001696535_02148"/>
<dbReference type="OrthoDB" id="63946at2"/>
<evidence type="ECO:0000313" key="10">
    <source>
        <dbReference type="Proteomes" id="UP000219331"/>
    </source>
</evidence>
<dbReference type="CDD" id="cd01140">
    <property type="entry name" value="FatB"/>
    <property type="match status" value="1"/>
</dbReference>
<feature type="domain" description="Fe/B12 periplasmic-binding" evidence="8">
    <location>
        <begin position="50"/>
        <end position="308"/>
    </location>
</feature>
<comment type="similarity">
    <text evidence="2">Belongs to the bacterial solute-binding protein 8 family.</text>
</comment>
<name>A0A285SFT4_9HYPH</name>
<evidence type="ECO:0000256" key="5">
    <source>
        <dbReference type="ARBA" id="ARBA00022729"/>
    </source>
</evidence>
<keyword evidence="6" id="KW-0175">Coiled coil</keyword>
<reference evidence="9 10" key="1">
    <citation type="submission" date="2017-08" db="EMBL/GenBank/DDBJ databases">
        <authorList>
            <person name="de Groot N.N."/>
        </authorList>
    </citation>
    <scope>NUCLEOTIDE SEQUENCE [LARGE SCALE GENOMIC DNA]</scope>
    <source>
        <strain evidence="9 10">USBA 352</strain>
    </source>
</reference>
<dbReference type="PROSITE" id="PS50983">
    <property type="entry name" value="FE_B12_PBP"/>
    <property type="match status" value="1"/>
</dbReference>
<feature type="coiled-coil region" evidence="6">
    <location>
        <begin position="151"/>
        <end position="178"/>
    </location>
</feature>
<accession>A0A285SFT4</accession>
<evidence type="ECO:0000256" key="6">
    <source>
        <dbReference type="SAM" id="Coils"/>
    </source>
</evidence>
<evidence type="ECO:0000259" key="8">
    <source>
        <dbReference type="PROSITE" id="PS50983"/>
    </source>
</evidence>
<protein>
    <submittedName>
        <fullName evidence="9">Iron complex transport system substrate-binding protein</fullName>
    </submittedName>
</protein>
<keyword evidence="4" id="KW-0406">Ion transport</keyword>
<keyword evidence="10" id="KW-1185">Reference proteome</keyword>
<dbReference type="PANTHER" id="PTHR30532">
    <property type="entry name" value="IRON III DICITRATE-BINDING PERIPLASMIC PROTEIN"/>
    <property type="match status" value="1"/>
</dbReference>
<keyword evidence="4" id="KW-0408">Iron</keyword>
<sequence length="308" mass="32194">MSVSPRFRASLLSALAACALLFGAAAPLHAETITVEHAQGTSEVPLGPKTILVFDLAALDTLDALGVPVAGVPEGVKPAYLRKYDEAAYPKIGSLFEPDFEAVAAAAPDLIVTGGRSAAKYAELAGIAPTVDVTVDASRYLEDAKDKVRLLARITQREEEAERRIAALDASIAALQGKAKGAGTGLIIMTTGGRMSAYGPGSRFGIIHTVFGVAPAAADLAVATHGQAVSYEFLLKTDPDTLFVIDRDAAIGQRGQAASVLLDNEIVRRTKAWANGRVVYLDPDSWYLSGTGLTAMQAMVDEIAAALD</sequence>
<organism evidence="9 10">
    <name type="scientific">Stappia indica</name>
    <dbReference type="NCBI Taxonomy" id="538381"/>
    <lineage>
        <taxon>Bacteria</taxon>
        <taxon>Pseudomonadati</taxon>
        <taxon>Pseudomonadota</taxon>
        <taxon>Alphaproteobacteria</taxon>
        <taxon>Hyphomicrobiales</taxon>
        <taxon>Stappiaceae</taxon>
        <taxon>Stappia</taxon>
    </lineage>
</organism>
<dbReference type="RefSeq" id="WP_097174830.1">
    <property type="nucleotide sequence ID" value="NZ_OBML01000005.1"/>
</dbReference>
<evidence type="ECO:0000256" key="3">
    <source>
        <dbReference type="ARBA" id="ARBA00022448"/>
    </source>
</evidence>
<comment type="subcellular location">
    <subcellularLocation>
        <location evidence="1">Cell envelope</location>
    </subcellularLocation>
</comment>
<dbReference type="GO" id="GO:1901678">
    <property type="term" value="P:iron coordination entity transport"/>
    <property type="evidence" value="ECO:0007669"/>
    <property type="project" value="UniProtKB-ARBA"/>
</dbReference>
<evidence type="ECO:0000256" key="7">
    <source>
        <dbReference type="SAM" id="SignalP"/>
    </source>
</evidence>
<dbReference type="Gene3D" id="3.40.50.1980">
    <property type="entry name" value="Nitrogenase molybdenum iron protein domain"/>
    <property type="match status" value="2"/>
</dbReference>
<feature type="signal peptide" evidence="7">
    <location>
        <begin position="1"/>
        <end position="30"/>
    </location>
</feature>
<dbReference type="GO" id="GO:0030288">
    <property type="term" value="C:outer membrane-bounded periplasmic space"/>
    <property type="evidence" value="ECO:0007669"/>
    <property type="project" value="TreeGrafter"/>
</dbReference>
<dbReference type="PANTHER" id="PTHR30532:SF28">
    <property type="entry name" value="PETROBACTIN-BINDING PROTEIN YCLQ"/>
    <property type="match status" value="1"/>
</dbReference>
<dbReference type="InterPro" id="IPR033870">
    <property type="entry name" value="FatB"/>
</dbReference>
<evidence type="ECO:0000256" key="1">
    <source>
        <dbReference type="ARBA" id="ARBA00004196"/>
    </source>
</evidence>
<dbReference type="AlphaFoldDB" id="A0A285SFT4"/>
<evidence type="ECO:0000256" key="2">
    <source>
        <dbReference type="ARBA" id="ARBA00008814"/>
    </source>
</evidence>
<evidence type="ECO:0000256" key="4">
    <source>
        <dbReference type="ARBA" id="ARBA00022496"/>
    </source>
</evidence>
<keyword evidence="5 7" id="KW-0732">Signal</keyword>
<keyword evidence="4" id="KW-0410">Iron transport</keyword>
<dbReference type="Pfam" id="PF01497">
    <property type="entry name" value="Peripla_BP_2"/>
    <property type="match status" value="1"/>
</dbReference>